<dbReference type="EMBL" id="DYDO01000011">
    <property type="protein sequence ID" value="DBA16143.1"/>
    <property type="molecule type" value="Genomic_DNA"/>
</dbReference>
<gene>
    <name evidence="22" type="ORF">GDO54_003566</name>
</gene>
<feature type="transmembrane region" description="Helical" evidence="20">
    <location>
        <begin position="62"/>
        <end position="84"/>
    </location>
</feature>
<evidence type="ECO:0000313" key="22">
    <source>
        <dbReference type="EMBL" id="DBA16143.1"/>
    </source>
</evidence>
<dbReference type="PANTHER" id="PTHR22696:SF1">
    <property type="entry name" value="E3 UBIQUITIN-PROTEIN LIGASE RNF26"/>
    <property type="match status" value="1"/>
</dbReference>
<comment type="function">
    <text evidence="14">E3 ubiquitin-protein ligase that plays a key role in endosome organization by retaining vesicles in the perinuclear cloud. Acts as a platform for perinuclear positioning of the endosomal system by mediating ubiquitination of SQSTM1 through interaction with the ubiquitin conjugating enzyme UBE2J1. Ubiquitinated SQSTM1 attracts specific vesicle-associated adapters, forming a molecular bridge that restrains cognate vesicles in the perinuclear region and organizes the endosomal pathway for efficient cargo transport. Also acts as a regulator of type I interferon production in response to viral infection by mediating the formation of 'Lys-11'-linked polyubiquitin chains on TMEM173/STING, leading to stabilize TMEM173/STING. Also required to limit type I interferon response by promoting autophagic degradation of IRF3.</text>
</comment>
<keyword evidence="23" id="KW-1185">Reference proteome</keyword>
<keyword evidence="5" id="KW-0808">Transferase</keyword>
<accession>A0AAV2ZQA1</accession>
<feature type="transmembrane region" description="Helical" evidence="20">
    <location>
        <begin position="146"/>
        <end position="171"/>
    </location>
</feature>
<evidence type="ECO:0000256" key="5">
    <source>
        <dbReference type="ARBA" id="ARBA00022679"/>
    </source>
</evidence>
<evidence type="ECO:0000256" key="14">
    <source>
        <dbReference type="ARBA" id="ARBA00057605"/>
    </source>
</evidence>
<evidence type="ECO:0000256" key="6">
    <source>
        <dbReference type="ARBA" id="ARBA00022692"/>
    </source>
</evidence>
<feature type="compositionally biased region" description="Low complexity" evidence="19">
    <location>
        <begin position="370"/>
        <end position="386"/>
    </location>
</feature>
<dbReference type="SUPFAM" id="SSF57850">
    <property type="entry name" value="RING/U-box"/>
    <property type="match status" value="1"/>
</dbReference>
<dbReference type="CDD" id="cd16788">
    <property type="entry name" value="mRING-HC-C3HC5_RNF26"/>
    <property type="match status" value="1"/>
</dbReference>
<keyword evidence="12 20" id="KW-1133">Transmembrane helix</keyword>
<keyword evidence="7" id="KW-0479">Metal-binding</keyword>
<dbReference type="PROSITE" id="PS50089">
    <property type="entry name" value="ZF_RING_2"/>
    <property type="match status" value="1"/>
</dbReference>
<comment type="caution">
    <text evidence="22">The sequence shown here is derived from an EMBL/GenBank/DDBJ whole genome shotgun (WGS) entry which is preliminary data.</text>
</comment>
<dbReference type="Pfam" id="PF13920">
    <property type="entry name" value="zf-C3HC4_3"/>
    <property type="match status" value="1"/>
</dbReference>
<dbReference type="InterPro" id="IPR013083">
    <property type="entry name" value="Znf_RING/FYVE/PHD"/>
</dbReference>
<dbReference type="GO" id="GO:0006511">
    <property type="term" value="P:ubiquitin-dependent protein catabolic process"/>
    <property type="evidence" value="ECO:0007669"/>
    <property type="project" value="TreeGrafter"/>
</dbReference>
<evidence type="ECO:0000313" key="23">
    <source>
        <dbReference type="Proteomes" id="UP001181693"/>
    </source>
</evidence>
<evidence type="ECO:0000256" key="12">
    <source>
        <dbReference type="ARBA" id="ARBA00022989"/>
    </source>
</evidence>
<evidence type="ECO:0000256" key="13">
    <source>
        <dbReference type="ARBA" id="ARBA00023136"/>
    </source>
</evidence>
<evidence type="ECO:0000256" key="2">
    <source>
        <dbReference type="ARBA" id="ARBA00004477"/>
    </source>
</evidence>
<evidence type="ECO:0000256" key="19">
    <source>
        <dbReference type="SAM" id="MobiDB-lite"/>
    </source>
</evidence>
<evidence type="ECO:0000256" key="11">
    <source>
        <dbReference type="ARBA" id="ARBA00022833"/>
    </source>
</evidence>
<protein>
    <recommendedName>
        <fullName evidence="16">E3 ubiquitin-protein ligase RNF26</fullName>
        <ecNumber evidence="4">2.3.2.27</ecNumber>
    </recommendedName>
    <alternativeName>
        <fullName evidence="17">RING finger protein 26</fullName>
    </alternativeName>
</protein>
<feature type="transmembrane region" description="Helical" evidence="20">
    <location>
        <begin position="260"/>
        <end position="278"/>
    </location>
</feature>
<keyword evidence="6 20" id="KW-0812">Transmembrane</keyword>
<sequence length="461" mass="51992">MQALLMILSGLGWAMDLLFLVLDLNYWLVSSLISFLCWTIYFIFSLPGAISLTLLQCWENTVLGMAVAGESFCGLVLGAVQTVMDVLRGALAGLDALQLAWNVLCYVASRSKEMVQRGFLNIALSGQNLHRQAWEMLTISGSLATYLVNTLINMLLIAVQFVFSAVLSSWLCVVNVLMASKEWIVTMCSQFSNSVVTVVVLLWAPIQMTVDALLYCSTRIGTIVSRHLYEVLLLLFLIWVSRMLFRPSPALRFLQEKLNLFYQTLLVFLHIILSSDVWRRVADRSLQLLRIYGAALYRSANQMRTRAQEAPPPRTRAQEAPPPRTRAQEAPPPRIYRVPTPAEPAQPTPRLNFYIPPHFRQNSTADRRQSSQQAPPVPQSSASTSTGNGPAKEDPWKLLKQQEESRKCVICQDETKSILLLPCRHLCLCTQCAHILLQQPILQRNCPLCRQMILQTINVYL</sequence>
<evidence type="ECO:0000256" key="4">
    <source>
        <dbReference type="ARBA" id="ARBA00012483"/>
    </source>
</evidence>
<feature type="region of interest" description="Disordered" evidence="19">
    <location>
        <begin position="303"/>
        <end position="394"/>
    </location>
</feature>
<dbReference type="Proteomes" id="UP001181693">
    <property type="component" value="Unassembled WGS sequence"/>
</dbReference>
<dbReference type="SMART" id="SM00184">
    <property type="entry name" value="RING"/>
    <property type="match status" value="1"/>
</dbReference>
<evidence type="ECO:0000256" key="9">
    <source>
        <dbReference type="ARBA" id="ARBA00022786"/>
    </source>
</evidence>
<comment type="subcellular location">
    <subcellularLocation>
        <location evidence="2">Endoplasmic reticulum membrane</location>
        <topology evidence="2">Multi-pass membrane protein</topology>
    </subcellularLocation>
</comment>
<comment type="catalytic activity">
    <reaction evidence="1">
        <text>S-ubiquitinyl-[E2 ubiquitin-conjugating enzyme]-L-cysteine + [acceptor protein]-L-lysine = [E2 ubiquitin-conjugating enzyme]-L-cysteine + N(6)-ubiquitinyl-[acceptor protein]-L-lysine.</text>
        <dbReference type="EC" id="2.3.2.27"/>
    </reaction>
</comment>
<dbReference type="GO" id="GO:0061630">
    <property type="term" value="F:ubiquitin protein ligase activity"/>
    <property type="evidence" value="ECO:0007669"/>
    <property type="project" value="UniProtKB-EC"/>
</dbReference>
<feature type="transmembrane region" description="Helical" evidence="20">
    <location>
        <begin position="24"/>
        <end position="50"/>
    </location>
</feature>
<evidence type="ECO:0000256" key="8">
    <source>
        <dbReference type="ARBA" id="ARBA00022771"/>
    </source>
</evidence>
<feature type="domain" description="RING-type" evidence="21">
    <location>
        <begin position="408"/>
        <end position="450"/>
    </location>
</feature>
<keyword evidence="11" id="KW-0862">Zinc</keyword>
<comment type="subunit">
    <text evidence="15">Interacts with INCA1. Interacts with TMEM43, ENDOD1, TMEM33 and TMED1 to form a complex capable of modulating innate immune signaling through the cGAS-STING pathway. Interacts with UBE2J1; this interaction is important for SQSTM1 ubiquitination.</text>
</comment>
<evidence type="ECO:0000256" key="16">
    <source>
        <dbReference type="ARBA" id="ARBA00067352"/>
    </source>
</evidence>
<evidence type="ECO:0000256" key="1">
    <source>
        <dbReference type="ARBA" id="ARBA00000900"/>
    </source>
</evidence>
<dbReference type="EC" id="2.3.2.27" evidence="4"/>
<evidence type="ECO:0000256" key="10">
    <source>
        <dbReference type="ARBA" id="ARBA00022824"/>
    </source>
</evidence>
<dbReference type="FunFam" id="3.30.40.10:FF:000387">
    <property type="entry name" value="RING finger protein 26"/>
    <property type="match status" value="1"/>
</dbReference>
<comment type="pathway">
    <text evidence="3">Protein modification; protein ubiquitination.</text>
</comment>
<feature type="compositionally biased region" description="Pro residues" evidence="19">
    <location>
        <begin position="310"/>
        <end position="334"/>
    </location>
</feature>
<name>A0AAV2ZQA1_PYXAD</name>
<evidence type="ECO:0000256" key="15">
    <source>
        <dbReference type="ARBA" id="ARBA00063040"/>
    </source>
</evidence>
<proteinExistence type="predicted"/>
<keyword evidence="8 18" id="KW-0863">Zinc-finger</keyword>
<dbReference type="PANTHER" id="PTHR22696">
    <property type="entry name" value="E3 UBIQUITIN-PROTEIN LIGASE RNF26"/>
    <property type="match status" value="1"/>
</dbReference>
<evidence type="ECO:0000256" key="20">
    <source>
        <dbReference type="SAM" id="Phobius"/>
    </source>
</evidence>
<dbReference type="Gene3D" id="3.30.40.10">
    <property type="entry name" value="Zinc/RING finger domain, C3HC4 (zinc finger)"/>
    <property type="match status" value="1"/>
</dbReference>
<organism evidence="22 23">
    <name type="scientific">Pyxicephalus adspersus</name>
    <name type="common">African bullfrog</name>
    <dbReference type="NCBI Taxonomy" id="30357"/>
    <lineage>
        <taxon>Eukaryota</taxon>
        <taxon>Metazoa</taxon>
        <taxon>Chordata</taxon>
        <taxon>Craniata</taxon>
        <taxon>Vertebrata</taxon>
        <taxon>Euteleostomi</taxon>
        <taxon>Amphibia</taxon>
        <taxon>Batrachia</taxon>
        <taxon>Anura</taxon>
        <taxon>Neobatrachia</taxon>
        <taxon>Ranoidea</taxon>
        <taxon>Pyxicephalidae</taxon>
        <taxon>Pyxicephalinae</taxon>
        <taxon>Pyxicephalus</taxon>
    </lineage>
</organism>
<keyword evidence="13 20" id="KW-0472">Membrane</keyword>
<dbReference type="GO" id="GO:0016567">
    <property type="term" value="P:protein ubiquitination"/>
    <property type="evidence" value="ECO:0007669"/>
    <property type="project" value="TreeGrafter"/>
</dbReference>
<evidence type="ECO:0000256" key="17">
    <source>
        <dbReference type="ARBA" id="ARBA00075536"/>
    </source>
</evidence>
<dbReference type="AlphaFoldDB" id="A0AAV2ZQA1"/>
<evidence type="ECO:0000256" key="7">
    <source>
        <dbReference type="ARBA" id="ARBA00022723"/>
    </source>
</evidence>
<evidence type="ECO:0000256" key="3">
    <source>
        <dbReference type="ARBA" id="ARBA00004906"/>
    </source>
</evidence>
<evidence type="ECO:0000259" key="21">
    <source>
        <dbReference type="PROSITE" id="PS50089"/>
    </source>
</evidence>
<dbReference type="GO" id="GO:0005789">
    <property type="term" value="C:endoplasmic reticulum membrane"/>
    <property type="evidence" value="ECO:0007669"/>
    <property type="project" value="UniProtKB-SubCell"/>
</dbReference>
<evidence type="ECO:0000256" key="18">
    <source>
        <dbReference type="PROSITE-ProRule" id="PRU00175"/>
    </source>
</evidence>
<dbReference type="InterPro" id="IPR040089">
    <property type="entry name" value="RNF26_mRING-HC-C3HC5"/>
</dbReference>
<feature type="transmembrane region" description="Helical" evidence="20">
    <location>
        <begin position="191"/>
        <end position="216"/>
    </location>
</feature>
<feature type="transmembrane region" description="Helical" evidence="20">
    <location>
        <begin position="228"/>
        <end position="245"/>
    </location>
</feature>
<keyword evidence="10" id="KW-0256">Endoplasmic reticulum</keyword>
<keyword evidence="9" id="KW-0833">Ubl conjugation pathway</keyword>
<reference evidence="22" key="1">
    <citation type="thesis" date="2020" institute="ProQuest LLC" country="789 East Eisenhower Parkway, Ann Arbor, MI, USA">
        <title>Comparative Genomics and Chromosome Evolution.</title>
        <authorList>
            <person name="Mudd A.B."/>
        </authorList>
    </citation>
    <scope>NUCLEOTIDE SEQUENCE</scope>
    <source>
        <strain evidence="22">1538</strain>
        <tissue evidence="22">Blood</tissue>
    </source>
</reference>
<dbReference type="GO" id="GO:0008270">
    <property type="term" value="F:zinc ion binding"/>
    <property type="evidence" value="ECO:0007669"/>
    <property type="project" value="UniProtKB-KW"/>
</dbReference>
<dbReference type="InterPro" id="IPR001841">
    <property type="entry name" value="Znf_RING"/>
</dbReference>